<evidence type="ECO:0000256" key="3">
    <source>
        <dbReference type="ARBA" id="ARBA00022692"/>
    </source>
</evidence>
<keyword evidence="3 6" id="KW-0812">Transmembrane</keyword>
<dbReference type="Gene3D" id="1.10.3720.10">
    <property type="entry name" value="MetI-like"/>
    <property type="match status" value="1"/>
</dbReference>
<dbReference type="GO" id="GO:0055085">
    <property type="term" value="P:transmembrane transport"/>
    <property type="evidence" value="ECO:0007669"/>
    <property type="project" value="InterPro"/>
</dbReference>
<evidence type="ECO:0000313" key="8">
    <source>
        <dbReference type="EMBL" id="PWL18594.1"/>
    </source>
</evidence>
<sequence length="400" mass="41640">MQSPADHAAAFPARFRIDRLGLVIALIVVLALTLQPFALVRPNRIAAAEPVFVASALAFWQSLVVIGLALASALMMALRTALLSRLAILCLTLLALAVAIGASANYLTPAESNYTRVSPGGCFWLLFLALALAIGDTFVRLQLKPITRLAVLALFLIALAIFLYSGMWNELSLLKEYASHRGPFLNALGTHALLAGGSLIAAFIIAMPIGVLIHRVKGLRDAVLSVFNVIQTIPSMALFGMLIAPLAWVAANFPGAAALGIAGIGPAPAFIALVAYALLPLALASVTGLDSVPATVIDAAKGVGMTRLQRLFSVELPLAFPIILTGIRVVLVQNIGLAVIAGLVGGGGLGIFVFQGISQTATDLVLLGALPTVAMAFVAAILLDALIEISRVPINPERTS</sequence>
<dbReference type="PANTHER" id="PTHR30177:SF30">
    <property type="entry name" value="GLYCINE BETAINE UPTAKE SYSTEM PERMEASE PROTEIN YEHY"/>
    <property type="match status" value="1"/>
</dbReference>
<accession>A0A316JAV0</accession>
<keyword evidence="9" id="KW-1185">Reference proteome</keyword>
<feature type="transmembrane region" description="Helical" evidence="6">
    <location>
        <begin position="311"/>
        <end position="331"/>
    </location>
</feature>
<dbReference type="InterPro" id="IPR051204">
    <property type="entry name" value="ABC_transp_perm/SBD"/>
</dbReference>
<dbReference type="EMBL" id="QGDB01000002">
    <property type="protein sequence ID" value="PWL18594.1"/>
    <property type="molecule type" value="Genomic_DNA"/>
</dbReference>
<feature type="transmembrane region" description="Helical" evidence="6">
    <location>
        <begin position="20"/>
        <end position="39"/>
    </location>
</feature>
<dbReference type="GO" id="GO:0005886">
    <property type="term" value="C:plasma membrane"/>
    <property type="evidence" value="ECO:0007669"/>
    <property type="project" value="UniProtKB-SubCell"/>
</dbReference>
<comment type="similarity">
    <text evidence="6">Belongs to the binding-protein-dependent transport system permease family.</text>
</comment>
<feature type="transmembrane region" description="Helical" evidence="6">
    <location>
        <begin position="337"/>
        <end position="357"/>
    </location>
</feature>
<dbReference type="OrthoDB" id="9801163at2"/>
<comment type="subcellular location">
    <subcellularLocation>
        <location evidence="1 6">Cell membrane</location>
        <topology evidence="1 6">Multi-pass membrane protein</topology>
    </subcellularLocation>
</comment>
<dbReference type="AlphaFoldDB" id="A0A316JAV0"/>
<evidence type="ECO:0000256" key="6">
    <source>
        <dbReference type="RuleBase" id="RU363032"/>
    </source>
</evidence>
<evidence type="ECO:0000256" key="4">
    <source>
        <dbReference type="ARBA" id="ARBA00022989"/>
    </source>
</evidence>
<evidence type="ECO:0000256" key="1">
    <source>
        <dbReference type="ARBA" id="ARBA00004651"/>
    </source>
</evidence>
<keyword evidence="5 6" id="KW-0472">Membrane</keyword>
<feature type="transmembrane region" description="Helical" evidence="6">
    <location>
        <begin position="86"/>
        <end position="108"/>
    </location>
</feature>
<evidence type="ECO:0000313" key="9">
    <source>
        <dbReference type="Proteomes" id="UP000245865"/>
    </source>
</evidence>
<keyword evidence="4 6" id="KW-1133">Transmembrane helix</keyword>
<protein>
    <submittedName>
        <fullName evidence="8">ABC transporter permease</fullName>
    </submittedName>
</protein>
<reference evidence="8 9" key="1">
    <citation type="submission" date="2018-05" db="EMBL/GenBank/DDBJ databases">
        <title>Comparative genomic sequence analysis between strain HN4 and CCM 8460T (Falsochrobactrum ovis) will provide more evidence to prove that HN4 is a new species of Falsochrobactrum.</title>
        <authorList>
            <person name="Lyu W."/>
            <person name="Sun L."/>
            <person name="Yao L."/>
        </authorList>
    </citation>
    <scope>NUCLEOTIDE SEQUENCE [LARGE SCALE GENOMIC DNA]</scope>
    <source>
        <strain evidence="8 9">HN4</strain>
    </source>
</reference>
<dbReference type="PROSITE" id="PS50928">
    <property type="entry name" value="ABC_TM1"/>
    <property type="match status" value="1"/>
</dbReference>
<feature type="transmembrane region" description="Helical" evidence="6">
    <location>
        <begin position="364"/>
        <end position="387"/>
    </location>
</feature>
<feature type="transmembrane region" description="Helical" evidence="6">
    <location>
        <begin position="256"/>
        <end position="279"/>
    </location>
</feature>
<dbReference type="Pfam" id="PF00528">
    <property type="entry name" value="BPD_transp_1"/>
    <property type="match status" value="1"/>
</dbReference>
<dbReference type="CDD" id="cd06261">
    <property type="entry name" value="TM_PBP2"/>
    <property type="match status" value="1"/>
</dbReference>
<evidence type="ECO:0000259" key="7">
    <source>
        <dbReference type="PROSITE" id="PS50928"/>
    </source>
</evidence>
<keyword evidence="2 6" id="KW-0813">Transport</keyword>
<feature type="transmembrane region" description="Helical" evidence="6">
    <location>
        <begin position="114"/>
        <end position="134"/>
    </location>
</feature>
<gene>
    <name evidence="8" type="ORF">DKP76_05765</name>
</gene>
<dbReference type="InterPro" id="IPR035906">
    <property type="entry name" value="MetI-like_sf"/>
</dbReference>
<feature type="transmembrane region" description="Helical" evidence="6">
    <location>
        <begin position="225"/>
        <end position="250"/>
    </location>
</feature>
<proteinExistence type="inferred from homology"/>
<feature type="transmembrane region" description="Helical" evidence="6">
    <location>
        <begin position="51"/>
        <end position="74"/>
    </location>
</feature>
<comment type="caution">
    <text evidence="8">The sequence shown here is derived from an EMBL/GenBank/DDBJ whole genome shotgun (WGS) entry which is preliminary data.</text>
</comment>
<evidence type="ECO:0000256" key="5">
    <source>
        <dbReference type="ARBA" id="ARBA00023136"/>
    </source>
</evidence>
<feature type="transmembrane region" description="Helical" evidence="6">
    <location>
        <begin position="188"/>
        <end position="213"/>
    </location>
</feature>
<name>A0A316JAV0_9HYPH</name>
<dbReference type="Proteomes" id="UP000245865">
    <property type="component" value="Unassembled WGS sequence"/>
</dbReference>
<feature type="domain" description="ABC transmembrane type-1" evidence="7">
    <location>
        <begin position="188"/>
        <end position="383"/>
    </location>
</feature>
<dbReference type="GO" id="GO:0031460">
    <property type="term" value="P:glycine betaine transport"/>
    <property type="evidence" value="ECO:0007669"/>
    <property type="project" value="TreeGrafter"/>
</dbReference>
<dbReference type="RefSeq" id="WP_109705493.1">
    <property type="nucleotide sequence ID" value="NZ_QGDB01000002.1"/>
</dbReference>
<organism evidence="8 9">
    <name type="scientific">Falsochrobactrum shanghaiense</name>
    <dbReference type="NCBI Taxonomy" id="2201899"/>
    <lineage>
        <taxon>Bacteria</taxon>
        <taxon>Pseudomonadati</taxon>
        <taxon>Pseudomonadota</taxon>
        <taxon>Alphaproteobacteria</taxon>
        <taxon>Hyphomicrobiales</taxon>
        <taxon>Brucellaceae</taxon>
        <taxon>Falsochrobactrum</taxon>
    </lineage>
</organism>
<dbReference type="SUPFAM" id="SSF161098">
    <property type="entry name" value="MetI-like"/>
    <property type="match status" value="1"/>
</dbReference>
<feature type="transmembrane region" description="Helical" evidence="6">
    <location>
        <begin position="146"/>
        <end position="168"/>
    </location>
</feature>
<dbReference type="PANTHER" id="PTHR30177">
    <property type="entry name" value="GLYCINE BETAINE/L-PROLINE TRANSPORT SYSTEM PERMEASE PROTEIN PROW"/>
    <property type="match status" value="1"/>
</dbReference>
<dbReference type="InterPro" id="IPR000515">
    <property type="entry name" value="MetI-like"/>
</dbReference>
<evidence type="ECO:0000256" key="2">
    <source>
        <dbReference type="ARBA" id="ARBA00022448"/>
    </source>
</evidence>